<dbReference type="GO" id="GO:0071897">
    <property type="term" value="P:DNA biosynthetic process"/>
    <property type="evidence" value="ECO:0007669"/>
    <property type="project" value="UniProtKB-ARBA"/>
</dbReference>
<dbReference type="InterPro" id="IPR050951">
    <property type="entry name" value="Retrovirus_Pol_polyprotein"/>
</dbReference>
<dbReference type="Proteomes" id="UP000299102">
    <property type="component" value="Unassembled WGS sequence"/>
</dbReference>
<protein>
    <submittedName>
        <fullName evidence="3">Retrovirus-related Pol polyprotein from transposon gypsy</fullName>
    </submittedName>
</protein>
<feature type="domain" description="Reverse transcriptase/retrotransposon-derived protein RNase H-like" evidence="2">
    <location>
        <begin position="71"/>
        <end position="127"/>
    </location>
</feature>
<reference evidence="3 4" key="1">
    <citation type="journal article" date="2019" name="Commun. Biol.">
        <title>The bagworm genome reveals a unique fibroin gene that provides high tensile strength.</title>
        <authorList>
            <person name="Kono N."/>
            <person name="Nakamura H."/>
            <person name="Ohtoshi R."/>
            <person name="Tomita M."/>
            <person name="Numata K."/>
            <person name="Arakawa K."/>
        </authorList>
    </citation>
    <scope>NUCLEOTIDE SEQUENCE [LARGE SCALE GENOMIC DNA]</scope>
</reference>
<dbReference type="PANTHER" id="PTHR37984:SF5">
    <property type="entry name" value="PROTEIN NYNRIN-LIKE"/>
    <property type="match status" value="1"/>
</dbReference>
<proteinExistence type="predicted"/>
<evidence type="ECO:0000259" key="2">
    <source>
        <dbReference type="Pfam" id="PF17919"/>
    </source>
</evidence>
<comment type="caution">
    <text evidence="3">The sequence shown here is derived from an EMBL/GenBank/DDBJ whole genome shotgun (WGS) entry which is preliminary data.</text>
</comment>
<evidence type="ECO:0000313" key="4">
    <source>
        <dbReference type="Proteomes" id="UP000299102"/>
    </source>
</evidence>
<evidence type="ECO:0000313" key="3">
    <source>
        <dbReference type="EMBL" id="GBP98181.1"/>
    </source>
</evidence>
<dbReference type="AlphaFoldDB" id="A0A4C2ABF1"/>
<accession>A0A4C2ABF1</accession>
<keyword evidence="4" id="KW-1185">Reference proteome</keyword>
<dbReference type="InterPro" id="IPR041577">
    <property type="entry name" value="RT_RNaseH_2"/>
</dbReference>
<dbReference type="STRING" id="151549.A0A4C2ABF1"/>
<dbReference type="Pfam" id="PF17919">
    <property type="entry name" value="RT_RNaseH_2"/>
    <property type="match status" value="1"/>
</dbReference>
<dbReference type="SUPFAM" id="SSF56672">
    <property type="entry name" value="DNA/RNA polymerases"/>
    <property type="match status" value="1"/>
</dbReference>
<gene>
    <name evidence="3" type="primary">pol</name>
    <name evidence="3" type="ORF">EVAR_69032_1</name>
</gene>
<organism evidence="3 4">
    <name type="scientific">Eumeta variegata</name>
    <name type="common">Bagworm moth</name>
    <name type="synonym">Eumeta japonica</name>
    <dbReference type="NCBI Taxonomy" id="151549"/>
    <lineage>
        <taxon>Eukaryota</taxon>
        <taxon>Metazoa</taxon>
        <taxon>Ecdysozoa</taxon>
        <taxon>Arthropoda</taxon>
        <taxon>Hexapoda</taxon>
        <taxon>Insecta</taxon>
        <taxon>Pterygota</taxon>
        <taxon>Neoptera</taxon>
        <taxon>Endopterygota</taxon>
        <taxon>Lepidoptera</taxon>
        <taxon>Glossata</taxon>
        <taxon>Ditrysia</taxon>
        <taxon>Tineoidea</taxon>
        <taxon>Psychidae</taxon>
        <taxon>Oiketicinae</taxon>
        <taxon>Eumeta</taxon>
    </lineage>
</organism>
<dbReference type="GO" id="GO:0003824">
    <property type="term" value="F:catalytic activity"/>
    <property type="evidence" value="ECO:0007669"/>
    <property type="project" value="UniProtKB-KW"/>
</dbReference>
<dbReference type="PANTHER" id="PTHR37984">
    <property type="entry name" value="PROTEIN CBG26694"/>
    <property type="match status" value="1"/>
</dbReference>
<sequence>MQKLERAGMRIPPTKSMFSKTEVGFLGFLVITDGVRTCPEKERAILELKPKELEESRSFLGLWLLQKIYDVLLAYPDYSKVFELTTDASSVTLGAVLSQNGRPITMISRTLFTSEANYATNERELLANEIVTAEHKRAHRALQENFRQIRKKEKKYQRKPSKVLNNNSASCPTRSADDVPKIIHAGDGVIILMFKKRVSLRENQ</sequence>
<dbReference type="EMBL" id="BGZK01003085">
    <property type="protein sequence ID" value="GBP98181.1"/>
    <property type="molecule type" value="Genomic_DNA"/>
</dbReference>
<dbReference type="OrthoDB" id="4369127at2759"/>
<name>A0A4C2ABF1_EUMVA</name>
<keyword evidence="1" id="KW-0511">Multifunctional enzyme</keyword>
<dbReference type="InterPro" id="IPR043502">
    <property type="entry name" value="DNA/RNA_pol_sf"/>
</dbReference>
<evidence type="ECO:0000256" key="1">
    <source>
        <dbReference type="ARBA" id="ARBA00023268"/>
    </source>
</evidence>